<evidence type="ECO:0000313" key="2">
    <source>
        <dbReference type="EMBL" id="CAB0014188.1"/>
    </source>
</evidence>
<protein>
    <submittedName>
        <fullName evidence="2">Uncharacterized protein</fullName>
    </submittedName>
</protein>
<feature type="compositionally biased region" description="Pro residues" evidence="1">
    <location>
        <begin position="47"/>
        <end position="56"/>
    </location>
</feature>
<name>A0A6H5HDL7_9HEMI</name>
<feature type="non-terminal residue" evidence="2">
    <location>
        <position position="1"/>
    </location>
</feature>
<keyword evidence="3" id="KW-1185">Reference proteome</keyword>
<reference evidence="2 3" key="1">
    <citation type="submission" date="2020-02" db="EMBL/GenBank/DDBJ databases">
        <authorList>
            <person name="Ferguson B K."/>
        </authorList>
    </citation>
    <scope>NUCLEOTIDE SEQUENCE [LARGE SCALE GENOMIC DNA]</scope>
</reference>
<dbReference type="Proteomes" id="UP000479000">
    <property type="component" value="Unassembled WGS sequence"/>
</dbReference>
<proteinExistence type="predicted"/>
<dbReference type="AlphaFoldDB" id="A0A6H5HDL7"/>
<feature type="region of interest" description="Disordered" evidence="1">
    <location>
        <begin position="1"/>
        <end position="56"/>
    </location>
</feature>
<sequence>SASPATAKTPNMTRNRTRIVRREHQGPVSAASPRGSHRTHDELLRAPPEPPLLLLL</sequence>
<dbReference type="EMBL" id="CADCXU010027420">
    <property type="protein sequence ID" value="CAB0014188.1"/>
    <property type="molecule type" value="Genomic_DNA"/>
</dbReference>
<accession>A0A6H5HDL7</accession>
<organism evidence="2 3">
    <name type="scientific">Nesidiocoris tenuis</name>
    <dbReference type="NCBI Taxonomy" id="355587"/>
    <lineage>
        <taxon>Eukaryota</taxon>
        <taxon>Metazoa</taxon>
        <taxon>Ecdysozoa</taxon>
        <taxon>Arthropoda</taxon>
        <taxon>Hexapoda</taxon>
        <taxon>Insecta</taxon>
        <taxon>Pterygota</taxon>
        <taxon>Neoptera</taxon>
        <taxon>Paraneoptera</taxon>
        <taxon>Hemiptera</taxon>
        <taxon>Heteroptera</taxon>
        <taxon>Panheteroptera</taxon>
        <taxon>Cimicomorpha</taxon>
        <taxon>Miridae</taxon>
        <taxon>Dicyphina</taxon>
        <taxon>Nesidiocoris</taxon>
    </lineage>
</organism>
<gene>
    <name evidence="2" type="ORF">NTEN_LOCUS18655</name>
</gene>
<evidence type="ECO:0000313" key="3">
    <source>
        <dbReference type="Proteomes" id="UP000479000"/>
    </source>
</evidence>
<feature type="compositionally biased region" description="Polar residues" evidence="1">
    <location>
        <begin position="1"/>
        <end position="14"/>
    </location>
</feature>
<evidence type="ECO:0000256" key="1">
    <source>
        <dbReference type="SAM" id="MobiDB-lite"/>
    </source>
</evidence>